<name>A0A0H2VDS5_ECOL6</name>
<protein>
    <submittedName>
        <fullName evidence="1">Uncharacterized protein</fullName>
    </submittedName>
</protein>
<dbReference type="KEGG" id="ecc:c3865"/>
<dbReference type="AlphaFoldDB" id="A0A0H2VDS5"/>
<dbReference type="EMBL" id="AE014075">
    <property type="protein sequence ID" value="AAN82308.1"/>
    <property type="molecule type" value="Genomic_DNA"/>
</dbReference>
<dbReference type="Proteomes" id="UP000001410">
    <property type="component" value="Chromosome"/>
</dbReference>
<reference evidence="1 2" key="1">
    <citation type="journal article" date="2002" name="Proc. Natl. Acad. Sci. U.S.A.">
        <title>Extensive mosaic structure revealed by the complete genome sequence of uropathogenic Escherichia coli.</title>
        <authorList>
            <person name="Welch R.A."/>
            <person name="Burland V."/>
            <person name="Plunkett G.III."/>
            <person name="Redford P."/>
            <person name="Roesch P."/>
            <person name="Rasko D."/>
            <person name="Buckles E.L."/>
            <person name="Liou S.R."/>
            <person name="Boutin A."/>
            <person name="Hackett J."/>
            <person name="Stroud D."/>
            <person name="Mayhew G.F."/>
            <person name="Rose D.J."/>
            <person name="Zhou S."/>
            <person name="Schwartz D.C."/>
            <person name="Perna N.T."/>
            <person name="Mobley H.L."/>
            <person name="Donnenberg M.S."/>
            <person name="Blattner F.R."/>
        </authorList>
    </citation>
    <scope>NUCLEOTIDE SEQUENCE [LARGE SCALE GENOMIC DNA]</scope>
    <source>
        <strain evidence="2">CFT073 / ATCC 700928 / UPEC</strain>
    </source>
</reference>
<gene>
    <name evidence="1" type="ordered locus">c3865</name>
</gene>
<accession>A0A0H2VDS5</accession>
<evidence type="ECO:0000313" key="2">
    <source>
        <dbReference type="Proteomes" id="UP000001410"/>
    </source>
</evidence>
<dbReference type="HOGENOM" id="CLU_3250674_0_0_6"/>
<keyword evidence="2" id="KW-1185">Reference proteome</keyword>
<organism evidence="1 2">
    <name type="scientific">Escherichia coli O6:H1 (strain CFT073 / ATCC 700928 / UPEC)</name>
    <dbReference type="NCBI Taxonomy" id="199310"/>
    <lineage>
        <taxon>Bacteria</taxon>
        <taxon>Pseudomonadati</taxon>
        <taxon>Pseudomonadota</taxon>
        <taxon>Gammaproteobacteria</taxon>
        <taxon>Enterobacterales</taxon>
        <taxon>Enterobacteriaceae</taxon>
        <taxon>Escherichia</taxon>
    </lineage>
</organism>
<proteinExistence type="predicted"/>
<sequence>MMRKRMKFPVNRLQIRAWPMQLEIRTFAFVEHDMVQPHLLAQ</sequence>
<evidence type="ECO:0000313" key="1">
    <source>
        <dbReference type="EMBL" id="AAN82308.1"/>
    </source>
</evidence>